<feature type="chain" id="PRO_5001557224" evidence="2">
    <location>
        <begin position="21"/>
        <end position="227"/>
    </location>
</feature>
<dbReference type="EMBL" id="GAKP01010588">
    <property type="protein sequence ID" value="JAC48364.1"/>
    <property type="molecule type" value="Transcribed_RNA"/>
</dbReference>
<feature type="compositionally biased region" description="Basic and acidic residues" evidence="1">
    <location>
        <begin position="198"/>
        <end position="210"/>
    </location>
</feature>
<sequence>MSKLILFNTTLLLALVLSIAKDAEDATRLARHRHRILHHRYPQAFRHKPSAEDDDTQRRGGYRPSGYRPSQTFELPNETRQPWTSQSSTRLRGKAPQQQQHRRPIDVYGSPPVNWPIRPPPLGRPRQPSPHDIYGPPAELPSTADEDIGDGGFRADYEYDQYPEEEGNKGAQQQAGGEQQKPNVQKSEQYVDTAQPETQRKASKDDKLENFEIPLELLRSPVRYEAI</sequence>
<name>A0A034W104_BACDO</name>
<feature type="signal peptide" evidence="2">
    <location>
        <begin position="1"/>
        <end position="20"/>
    </location>
</feature>
<evidence type="ECO:0000313" key="3">
    <source>
        <dbReference type="EMBL" id="JAC48364.1"/>
    </source>
</evidence>
<feature type="compositionally biased region" description="Polar residues" evidence="1">
    <location>
        <begin position="182"/>
        <end position="197"/>
    </location>
</feature>
<organism evidence="3">
    <name type="scientific">Bactrocera dorsalis</name>
    <name type="common">Oriental fruit fly</name>
    <name type="synonym">Dacus dorsalis</name>
    <dbReference type="NCBI Taxonomy" id="27457"/>
    <lineage>
        <taxon>Eukaryota</taxon>
        <taxon>Metazoa</taxon>
        <taxon>Ecdysozoa</taxon>
        <taxon>Arthropoda</taxon>
        <taxon>Hexapoda</taxon>
        <taxon>Insecta</taxon>
        <taxon>Pterygota</taxon>
        <taxon>Neoptera</taxon>
        <taxon>Endopterygota</taxon>
        <taxon>Diptera</taxon>
        <taxon>Brachycera</taxon>
        <taxon>Muscomorpha</taxon>
        <taxon>Tephritoidea</taxon>
        <taxon>Tephritidae</taxon>
        <taxon>Bactrocera</taxon>
        <taxon>Bactrocera</taxon>
    </lineage>
</organism>
<reference evidence="3" key="1">
    <citation type="journal article" date="2014" name="BMC Genomics">
        <title>Characterizing the developmental transcriptome of the oriental fruit fly, Bactrocera dorsalis (Diptera: Tephritidae) through comparative genomic analysis with Drosophila melanogaster utilizing modENCODE datasets.</title>
        <authorList>
            <person name="Geib S.M."/>
            <person name="Calla B."/>
            <person name="Hall B."/>
            <person name="Hou S."/>
            <person name="Manoukis N.C."/>
        </authorList>
    </citation>
    <scope>NUCLEOTIDE SEQUENCE</scope>
    <source>
        <strain evidence="3">Punador</strain>
    </source>
</reference>
<feature type="compositionally biased region" description="Polar residues" evidence="1">
    <location>
        <begin position="71"/>
        <end position="90"/>
    </location>
</feature>
<keyword evidence="2" id="KW-0732">Signal</keyword>
<feature type="region of interest" description="Disordered" evidence="1">
    <location>
        <begin position="40"/>
        <end position="210"/>
    </location>
</feature>
<protein>
    <submittedName>
        <fullName evidence="3">Uncharacterized protein</fullName>
    </submittedName>
</protein>
<evidence type="ECO:0000256" key="1">
    <source>
        <dbReference type="SAM" id="MobiDB-lite"/>
    </source>
</evidence>
<evidence type="ECO:0000256" key="2">
    <source>
        <dbReference type="SAM" id="SignalP"/>
    </source>
</evidence>
<proteinExistence type="predicted"/>
<dbReference type="AlphaFoldDB" id="A0A034W104"/>
<feature type="compositionally biased region" description="Low complexity" evidence="1">
    <location>
        <begin position="169"/>
        <end position="181"/>
    </location>
</feature>
<accession>A0A034W104</accession>
<feature type="compositionally biased region" description="Pro residues" evidence="1">
    <location>
        <begin position="113"/>
        <end position="123"/>
    </location>
</feature>